<accession>A0A448XRL2</accession>
<keyword evidence="3" id="KW-1185">Reference proteome</keyword>
<protein>
    <submittedName>
        <fullName evidence="2">Uncharacterized protein</fullName>
    </submittedName>
</protein>
<dbReference type="EMBL" id="CAAALY010279539">
    <property type="protein sequence ID" value="VEL43203.1"/>
    <property type="molecule type" value="Genomic_DNA"/>
</dbReference>
<evidence type="ECO:0000313" key="2">
    <source>
        <dbReference type="EMBL" id="VEL43203.1"/>
    </source>
</evidence>
<organism evidence="2 3">
    <name type="scientific">Protopolystoma xenopodis</name>
    <dbReference type="NCBI Taxonomy" id="117903"/>
    <lineage>
        <taxon>Eukaryota</taxon>
        <taxon>Metazoa</taxon>
        <taxon>Spiralia</taxon>
        <taxon>Lophotrochozoa</taxon>
        <taxon>Platyhelminthes</taxon>
        <taxon>Monogenea</taxon>
        <taxon>Polyopisthocotylea</taxon>
        <taxon>Polystomatidea</taxon>
        <taxon>Polystomatidae</taxon>
        <taxon>Protopolystoma</taxon>
    </lineage>
</organism>
<feature type="compositionally biased region" description="Basic and acidic residues" evidence="1">
    <location>
        <begin position="1"/>
        <end position="21"/>
    </location>
</feature>
<gene>
    <name evidence="2" type="ORF">PXEA_LOCUS36643</name>
</gene>
<name>A0A448XRL2_9PLAT</name>
<feature type="compositionally biased region" description="Polar residues" evidence="1">
    <location>
        <begin position="41"/>
        <end position="58"/>
    </location>
</feature>
<comment type="caution">
    <text evidence="2">The sequence shown here is derived from an EMBL/GenBank/DDBJ whole genome shotgun (WGS) entry which is preliminary data.</text>
</comment>
<dbReference type="AlphaFoldDB" id="A0A448XRL2"/>
<feature type="region of interest" description="Disordered" evidence="1">
    <location>
        <begin position="1"/>
        <end position="88"/>
    </location>
</feature>
<feature type="compositionally biased region" description="Pro residues" evidence="1">
    <location>
        <begin position="66"/>
        <end position="81"/>
    </location>
</feature>
<evidence type="ECO:0000313" key="3">
    <source>
        <dbReference type="Proteomes" id="UP000784294"/>
    </source>
</evidence>
<dbReference type="Proteomes" id="UP000784294">
    <property type="component" value="Unassembled WGS sequence"/>
</dbReference>
<evidence type="ECO:0000256" key="1">
    <source>
        <dbReference type="SAM" id="MobiDB-lite"/>
    </source>
</evidence>
<reference evidence="2" key="1">
    <citation type="submission" date="2018-11" db="EMBL/GenBank/DDBJ databases">
        <authorList>
            <consortium name="Pathogen Informatics"/>
        </authorList>
    </citation>
    <scope>NUCLEOTIDE SEQUENCE</scope>
</reference>
<proteinExistence type="predicted"/>
<sequence>MARVHETSRLVRTGRRTDAKRGPARLGLKSSRTGRKLAVKWTQSVRQPKDPSSSTSSARPIFHSPSPHPPTYPPTYPPPNRRQPCKPVPVRLQPFDRVKPCCHFVLSSRQHTPLPPRHIDTARSRCDVCLPLCPCRHAALELIGLNCGTPAMNATPCKHVEQRSSS</sequence>